<dbReference type="EMBL" id="JAENMS010000002">
    <property type="protein sequence ID" value="MBL5933779.1"/>
    <property type="molecule type" value="Genomic_DNA"/>
</dbReference>
<dbReference type="PANTHER" id="PTHR33420:SF27">
    <property type="entry name" value="PROTEIN FIMG"/>
    <property type="match status" value="1"/>
</dbReference>
<proteinExistence type="predicted"/>
<dbReference type="Pfam" id="PF00419">
    <property type="entry name" value="Fimbrial"/>
    <property type="match status" value="1"/>
</dbReference>
<dbReference type="Proteomes" id="UP000653275">
    <property type="component" value="Unassembled WGS sequence"/>
</dbReference>
<reference evidence="3" key="1">
    <citation type="submission" date="2020-12" db="EMBL/GenBank/DDBJ databases">
        <title>Draft genome sequence of Enterobacter spp., Lelliottia spp. and Serratia spp. isolated from drinking water reservoirs and lakes.</title>
        <authorList>
            <person name="Reitter C."/>
            <person name="Neuhaus K."/>
            <person name="Huegler M."/>
        </authorList>
    </citation>
    <scope>NUCLEOTIDE SEQUENCE</scope>
    <source>
        <strain evidence="3">TZW15</strain>
    </source>
</reference>
<organism evidence="3 4">
    <name type="scientific">Lelliottia amnigena</name>
    <name type="common">Enterobacter amnigenus</name>
    <dbReference type="NCBI Taxonomy" id="61646"/>
    <lineage>
        <taxon>Bacteria</taxon>
        <taxon>Pseudomonadati</taxon>
        <taxon>Pseudomonadota</taxon>
        <taxon>Gammaproteobacteria</taxon>
        <taxon>Enterobacterales</taxon>
        <taxon>Enterobacteriaceae</taxon>
        <taxon>Lelliottia</taxon>
    </lineage>
</organism>
<keyword evidence="1" id="KW-0812">Transmembrane</keyword>
<dbReference type="GO" id="GO:0009289">
    <property type="term" value="C:pilus"/>
    <property type="evidence" value="ECO:0007669"/>
    <property type="project" value="InterPro"/>
</dbReference>
<name>A0AAP2EZZ3_LELAM</name>
<dbReference type="InterPro" id="IPR036937">
    <property type="entry name" value="Adhesion_dom_fimbrial_sf"/>
</dbReference>
<dbReference type="RefSeq" id="WP_202665398.1">
    <property type="nucleotide sequence ID" value="NZ_JAENMR010000002.1"/>
</dbReference>
<comment type="caution">
    <text evidence="3">The sequence shown here is derived from an EMBL/GenBank/DDBJ whole genome shotgun (WGS) entry which is preliminary data.</text>
</comment>
<feature type="transmembrane region" description="Helical" evidence="1">
    <location>
        <begin position="12"/>
        <end position="34"/>
    </location>
</feature>
<gene>
    <name evidence="3" type="ORF">I7V27_04775</name>
</gene>
<accession>A0AAP2EZZ3</accession>
<protein>
    <submittedName>
        <fullName evidence="3">Type 1 fimbrial protein</fullName>
    </submittedName>
</protein>
<dbReference type="GO" id="GO:0043709">
    <property type="term" value="P:cell adhesion involved in single-species biofilm formation"/>
    <property type="evidence" value="ECO:0007669"/>
    <property type="project" value="TreeGrafter"/>
</dbReference>
<dbReference type="InterPro" id="IPR008966">
    <property type="entry name" value="Adhesion_dom_sf"/>
</dbReference>
<keyword evidence="1" id="KW-0472">Membrane</keyword>
<feature type="domain" description="Fimbrial-type adhesion" evidence="2">
    <location>
        <begin position="32"/>
        <end position="173"/>
    </location>
</feature>
<sequence>MQYVNKKQTIGNIIFLIYIILFCNSFCAATNINITGDIASSPCTVSDETRSLTVDLGKMSREEINRAGGGGWTPFKLTLSHCPVSMSNVIVTFSGDSEAGDNKHFRNDGDASGVALEIADATHNVVYGNADSATTAIDASQNAQFSLSARAISPQKNATAGSFNSVVLITFNYE</sequence>
<evidence type="ECO:0000313" key="4">
    <source>
        <dbReference type="Proteomes" id="UP000653275"/>
    </source>
</evidence>
<dbReference type="SUPFAM" id="SSF49401">
    <property type="entry name" value="Bacterial adhesins"/>
    <property type="match status" value="1"/>
</dbReference>
<dbReference type="InterPro" id="IPR050263">
    <property type="entry name" value="Bact_Fimbrial_Adh_Pro"/>
</dbReference>
<dbReference type="Gene3D" id="2.60.40.1090">
    <property type="entry name" value="Fimbrial-type adhesion domain"/>
    <property type="match status" value="1"/>
</dbReference>
<dbReference type="PANTHER" id="PTHR33420">
    <property type="entry name" value="FIMBRIAL SUBUNIT ELFA-RELATED"/>
    <property type="match status" value="1"/>
</dbReference>
<evidence type="ECO:0000256" key="1">
    <source>
        <dbReference type="SAM" id="Phobius"/>
    </source>
</evidence>
<keyword evidence="1" id="KW-1133">Transmembrane helix</keyword>
<evidence type="ECO:0000259" key="2">
    <source>
        <dbReference type="Pfam" id="PF00419"/>
    </source>
</evidence>
<dbReference type="AlphaFoldDB" id="A0AAP2EZZ3"/>
<evidence type="ECO:0000313" key="3">
    <source>
        <dbReference type="EMBL" id="MBL5933779.1"/>
    </source>
</evidence>
<dbReference type="InterPro" id="IPR000259">
    <property type="entry name" value="Adhesion_dom_fimbrial"/>
</dbReference>